<organism evidence="4 5">
    <name type="scientific">Phytophthora sojae (strain P6497)</name>
    <name type="common">Soybean stem and root rot agent</name>
    <name type="synonym">Phytophthora megasperma f. sp. glycines</name>
    <dbReference type="NCBI Taxonomy" id="1094619"/>
    <lineage>
        <taxon>Eukaryota</taxon>
        <taxon>Sar</taxon>
        <taxon>Stramenopiles</taxon>
        <taxon>Oomycota</taxon>
        <taxon>Peronosporomycetes</taxon>
        <taxon>Peronosporales</taxon>
        <taxon>Peronosporaceae</taxon>
        <taxon>Phytophthora</taxon>
    </lineage>
</organism>
<feature type="domain" description="Aminotransferase class V" evidence="3">
    <location>
        <begin position="92"/>
        <end position="395"/>
    </location>
</feature>
<evidence type="ECO:0000313" key="4">
    <source>
        <dbReference type="EMBL" id="EGZ20447.1"/>
    </source>
</evidence>
<dbReference type="InParanoid" id="G4Z895"/>
<dbReference type="PANTHER" id="PTHR43092">
    <property type="entry name" value="L-CYSTEINE DESULFHYDRASE"/>
    <property type="match status" value="1"/>
</dbReference>
<dbReference type="Gene3D" id="3.40.640.10">
    <property type="entry name" value="Type I PLP-dependent aspartate aminotransferase-like (Major domain)"/>
    <property type="match status" value="1"/>
</dbReference>
<dbReference type="InterPro" id="IPR000192">
    <property type="entry name" value="Aminotrans_V_dom"/>
</dbReference>
<proteinExistence type="predicted"/>
<evidence type="ECO:0000259" key="3">
    <source>
        <dbReference type="Pfam" id="PF00266"/>
    </source>
</evidence>
<dbReference type="EMBL" id="JH159153">
    <property type="protein sequence ID" value="EGZ20447.1"/>
    <property type="molecule type" value="Genomic_DNA"/>
</dbReference>
<evidence type="ECO:0000256" key="2">
    <source>
        <dbReference type="SAM" id="MobiDB-lite"/>
    </source>
</evidence>
<dbReference type="RefSeq" id="XP_009523164.1">
    <property type="nucleotide sequence ID" value="XM_009524869.1"/>
</dbReference>
<dbReference type="GeneID" id="20662510"/>
<evidence type="ECO:0000256" key="1">
    <source>
        <dbReference type="ARBA" id="ARBA00022898"/>
    </source>
</evidence>
<dbReference type="PANTHER" id="PTHR43092:SF2">
    <property type="entry name" value="HERCYNYLCYSTEINE SULFOXIDE LYASE"/>
    <property type="match status" value="1"/>
</dbReference>
<dbReference type="KEGG" id="psoj:PHYSODRAFT_543796"/>
<name>G4Z895_PHYSP</name>
<dbReference type="InterPro" id="IPR015421">
    <property type="entry name" value="PyrdxlP-dep_Trfase_major"/>
</dbReference>
<evidence type="ECO:0000313" key="5">
    <source>
        <dbReference type="Proteomes" id="UP000002640"/>
    </source>
</evidence>
<keyword evidence="5" id="KW-1185">Reference proteome</keyword>
<gene>
    <name evidence="4" type="ORF">PHYSODRAFT_543796</name>
</gene>
<dbReference type="AlphaFoldDB" id="G4Z895"/>
<feature type="compositionally biased region" description="Polar residues" evidence="2">
    <location>
        <begin position="38"/>
        <end position="50"/>
    </location>
</feature>
<sequence>MKTAATPVAPTAAGSTPPPTQDSAATAASVAPKPQPPQDSSTTQDAAAQQSLGEEYCAQGMTTLWPDSRRYLRNLVLGRECRNVFSLEPNTIFLNHNAYGVAPKPVMQAQAHFVNKMEMNPDRFMRREVPVMLRQAASHLARFVHADAEDLVFVTNATTGMNAVLQSLDLQNDDEVLCLNLTYSAVLNTLRHLCYCTQEFVELKVVDVVLPIESYDALVQQVADAITPNTRLAVLDHIASTTGFVLPLEKLIPIFHARNIPVLVDGASAPGQLPLNLNELGADFYVGTAYKWLFGCKSCSFLHVSKAYQNTVRPVVTSLAYGQGFVEEFAIQGTRDEANFLTLVSALDFYESVGVSRVYAHNKSLMDWAGEYLAMTWKTNILLPAWQRAPFVCNVRIPVEWPTTSAGAPMSHDEALPLCDAIMDFLDDQYRIVVRVVPFQNELYVRISAQMYNERRDYEQLGQAMLELTNTPTLGDYLARMRI</sequence>
<dbReference type="SMR" id="G4Z895"/>
<dbReference type="OMA" id="TGNCHKW"/>
<feature type="region of interest" description="Disordered" evidence="2">
    <location>
        <begin position="1"/>
        <end position="50"/>
    </location>
</feature>
<accession>G4Z895</accession>
<dbReference type="Pfam" id="PF00266">
    <property type="entry name" value="Aminotran_5"/>
    <property type="match status" value="1"/>
</dbReference>
<dbReference type="SUPFAM" id="SSF53383">
    <property type="entry name" value="PLP-dependent transferases"/>
    <property type="match status" value="1"/>
</dbReference>
<dbReference type="STRING" id="1094619.G4Z895"/>
<dbReference type="Gene3D" id="3.90.1150.10">
    <property type="entry name" value="Aspartate Aminotransferase, domain 1"/>
    <property type="match status" value="1"/>
</dbReference>
<dbReference type="InterPro" id="IPR015424">
    <property type="entry name" value="PyrdxlP-dep_Trfase"/>
</dbReference>
<dbReference type="Proteomes" id="UP000002640">
    <property type="component" value="Unassembled WGS sequence"/>
</dbReference>
<protein>
    <recommendedName>
        <fullName evidence="3">Aminotransferase class V domain-containing protein</fullName>
    </recommendedName>
</protein>
<dbReference type="InterPro" id="IPR015422">
    <property type="entry name" value="PyrdxlP-dep_Trfase_small"/>
</dbReference>
<reference evidence="4 5" key="1">
    <citation type="journal article" date="2006" name="Science">
        <title>Phytophthora genome sequences uncover evolutionary origins and mechanisms of pathogenesis.</title>
        <authorList>
            <person name="Tyler B.M."/>
            <person name="Tripathy S."/>
            <person name="Zhang X."/>
            <person name="Dehal P."/>
            <person name="Jiang R.H."/>
            <person name="Aerts A."/>
            <person name="Arredondo F.D."/>
            <person name="Baxter L."/>
            <person name="Bensasson D."/>
            <person name="Beynon J.L."/>
            <person name="Chapman J."/>
            <person name="Damasceno C.M."/>
            <person name="Dorrance A.E."/>
            <person name="Dou D."/>
            <person name="Dickerman A.W."/>
            <person name="Dubchak I.L."/>
            <person name="Garbelotto M."/>
            <person name="Gijzen M."/>
            <person name="Gordon S.G."/>
            <person name="Govers F."/>
            <person name="Grunwald N.J."/>
            <person name="Huang W."/>
            <person name="Ivors K.L."/>
            <person name="Jones R.W."/>
            <person name="Kamoun S."/>
            <person name="Krampis K."/>
            <person name="Lamour K.H."/>
            <person name="Lee M.K."/>
            <person name="McDonald W.H."/>
            <person name="Medina M."/>
            <person name="Meijer H.J."/>
            <person name="Nordberg E.K."/>
            <person name="Maclean D.J."/>
            <person name="Ospina-Giraldo M.D."/>
            <person name="Morris P.F."/>
            <person name="Phuntumart V."/>
            <person name="Putnam N.H."/>
            <person name="Rash S."/>
            <person name="Rose J.K."/>
            <person name="Sakihama Y."/>
            <person name="Salamov A.A."/>
            <person name="Savidor A."/>
            <person name="Scheuring C.F."/>
            <person name="Smith B.M."/>
            <person name="Sobral B.W."/>
            <person name="Terry A."/>
            <person name="Torto-Alalibo T.A."/>
            <person name="Win J."/>
            <person name="Xu Z."/>
            <person name="Zhang H."/>
            <person name="Grigoriev I.V."/>
            <person name="Rokhsar D.S."/>
            <person name="Boore J.L."/>
        </authorList>
    </citation>
    <scope>NUCLEOTIDE SEQUENCE [LARGE SCALE GENOMIC DNA]</scope>
    <source>
        <strain evidence="4 5">P6497</strain>
    </source>
</reference>
<feature type="compositionally biased region" description="Low complexity" evidence="2">
    <location>
        <begin position="1"/>
        <end position="15"/>
    </location>
</feature>
<keyword evidence="1" id="KW-0663">Pyridoxal phosphate</keyword>